<gene>
    <name evidence="4" type="ORF">D917_03869</name>
</gene>
<evidence type="ECO:0000256" key="1">
    <source>
        <dbReference type="ARBA" id="ARBA00004123"/>
    </source>
</evidence>
<reference evidence="4 5" key="1">
    <citation type="submission" date="2015-04" db="EMBL/GenBank/DDBJ databases">
        <title>Draft genome of the roundworm Trichinella nativa.</title>
        <authorList>
            <person name="Mitreva M."/>
        </authorList>
    </citation>
    <scope>NUCLEOTIDE SEQUENCE [LARGE SCALE GENOMIC DNA]</scope>
    <source>
        <strain evidence="4 5">ISS45</strain>
    </source>
</reference>
<dbReference type="EMBL" id="LVZM01022505">
    <property type="protein sequence ID" value="OUC40712.1"/>
    <property type="molecule type" value="Genomic_DNA"/>
</dbReference>
<dbReference type="PANTHER" id="PTHR15597:SF22">
    <property type="entry name" value="RNA-BINDING FOX PROTEIN 1, ISOFORM H"/>
    <property type="match status" value="1"/>
</dbReference>
<evidence type="ECO:0000313" key="5">
    <source>
        <dbReference type="Proteomes" id="UP000243006"/>
    </source>
</evidence>
<dbReference type="GO" id="GO:0005634">
    <property type="term" value="C:nucleus"/>
    <property type="evidence" value="ECO:0007669"/>
    <property type="project" value="UniProtKB-SubCell"/>
</dbReference>
<keyword evidence="2" id="KW-0694">RNA-binding</keyword>
<evidence type="ECO:0000256" key="3">
    <source>
        <dbReference type="ARBA" id="ARBA00023242"/>
    </source>
</evidence>
<dbReference type="GO" id="GO:0007399">
    <property type="term" value="P:nervous system development"/>
    <property type="evidence" value="ECO:0007669"/>
    <property type="project" value="InterPro"/>
</dbReference>
<feature type="non-terminal residue" evidence="4">
    <location>
        <position position="145"/>
    </location>
</feature>
<dbReference type="Proteomes" id="UP000243006">
    <property type="component" value="Unassembled WGS sequence"/>
</dbReference>
<dbReference type="GO" id="GO:0005737">
    <property type="term" value="C:cytoplasm"/>
    <property type="evidence" value="ECO:0007669"/>
    <property type="project" value="TreeGrafter"/>
</dbReference>
<evidence type="ECO:0000313" key="4">
    <source>
        <dbReference type="EMBL" id="OUC40712.1"/>
    </source>
</evidence>
<dbReference type="PANTHER" id="PTHR15597">
    <property type="entry name" value="ATAXIN 2-BINDING PROTEIN 1-RELATED"/>
    <property type="match status" value="1"/>
</dbReference>
<proteinExistence type="predicted"/>
<name>A0A1Y3E6I1_9BILA</name>
<accession>A0A1Y3E6I1</accession>
<keyword evidence="3" id="KW-0539">Nucleus</keyword>
<comment type="subcellular location">
    <subcellularLocation>
        <location evidence="1">Nucleus</location>
    </subcellularLocation>
</comment>
<sequence length="145" mass="14704">MNSPVTGSSGQIAQTGMPSTVTGQAQLGASTISSASILNNDSGVSLAGLTAASDVDLSNLVLNIKTEQTVQTSLQSLANGNIIGPQLPTLSLPAANVATSGLGMTTTAPTVGTSTTPPKIPDGAKRLHVSNIPFRFREPDLRAMF</sequence>
<dbReference type="InterPro" id="IPR047131">
    <property type="entry name" value="RBFOX1-like"/>
</dbReference>
<comment type="caution">
    <text evidence="4">The sequence shown here is derived from an EMBL/GenBank/DDBJ whole genome shotgun (WGS) entry which is preliminary data.</text>
</comment>
<dbReference type="GO" id="GO:0000381">
    <property type="term" value="P:regulation of alternative mRNA splicing, via spliceosome"/>
    <property type="evidence" value="ECO:0007669"/>
    <property type="project" value="InterPro"/>
</dbReference>
<dbReference type="AlphaFoldDB" id="A0A1Y3E6I1"/>
<dbReference type="GO" id="GO:0003729">
    <property type="term" value="F:mRNA binding"/>
    <property type="evidence" value="ECO:0007669"/>
    <property type="project" value="TreeGrafter"/>
</dbReference>
<organism evidence="4 5">
    <name type="scientific">Trichinella nativa</name>
    <dbReference type="NCBI Taxonomy" id="6335"/>
    <lineage>
        <taxon>Eukaryota</taxon>
        <taxon>Metazoa</taxon>
        <taxon>Ecdysozoa</taxon>
        <taxon>Nematoda</taxon>
        <taxon>Enoplea</taxon>
        <taxon>Dorylaimia</taxon>
        <taxon>Trichinellida</taxon>
        <taxon>Trichinellidae</taxon>
        <taxon>Trichinella</taxon>
    </lineage>
</organism>
<evidence type="ECO:0000256" key="2">
    <source>
        <dbReference type="ARBA" id="ARBA00022884"/>
    </source>
</evidence>
<protein>
    <recommendedName>
        <fullName evidence="6">RRM domain-containing protein</fullName>
    </recommendedName>
</protein>
<evidence type="ECO:0008006" key="6">
    <source>
        <dbReference type="Google" id="ProtNLM"/>
    </source>
</evidence>